<gene>
    <name evidence="1" type="ORF">F0361_14745</name>
</gene>
<dbReference type="InterPro" id="IPR050114">
    <property type="entry name" value="UPF0173_UPF0282_UlaG_hydrolase"/>
</dbReference>
<dbReference type="SUPFAM" id="SSF56281">
    <property type="entry name" value="Metallo-hydrolase/oxidoreductase"/>
    <property type="match status" value="1"/>
</dbReference>
<proteinExistence type="predicted"/>
<dbReference type="InterPro" id="IPR036866">
    <property type="entry name" value="RibonucZ/Hydroxyglut_hydro"/>
</dbReference>
<comment type="caution">
    <text evidence="1">The sequence shown here is derived from an EMBL/GenBank/DDBJ whole genome shotgun (WGS) entry which is preliminary data.</text>
</comment>
<dbReference type="AlphaFoldDB" id="A0A5B2TST8"/>
<dbReference type="PANTHER" id="PTHR43546:SF8">
    <property type="entry name" value="METALLO-BETA-LACTAMASE DOMAIN-CONTAINING PROTEIN"/>
    <property type="match status" value="1"/>
</dbReference>
<evidence type="ECO:0008006" key="3">
    <source>
        <dbReference type="Google" id="ProtNLM"/>
    </source>
</evidence>
<dbReference type="Gene3D" id="3.60.15.10">
    <property type="entry name" value="Ribonuclease Z/Hydroxyacylglutathione hydrolase-like"/>
    <property type="match status" value="1"/>
</dbReference>
<dbReference type="Pfam" id="PF13483">
    <property type="entry name" value="Lactamase_B_3"/>
    <property type="match status" value="1"/>
</dbReference>
<dbReference type="PANTHER" id="PTHR43546">
    <property type="entry name" value="UPF0173 METAL-DEPENDENT HYDROLASE MJ1163-RELATED"/>
    <property type="match status" value="1"/>
</dbReference>
<reference evidence="1 2" key="1">
    <citation type="submission" date="2019-09" db="EMBL/GenBank/DDBJ databases">
        <authorList>
            <person name="Khan S.A."/>
            <person name="Jeon C.O."/>
            <person name="Chun B.H."/>
            <person name="Jeong S.E."/>
        </authorList>
    </citation>
    <scope>NUCLEOTIDE SEQUENCE [LARGE SCALE GENOMIC DNA]</scope>
    <source>
        <strain evidence="1 2">KCTC 42508</strain>
    </source>
</reference>
<dbReference type="EMBL" id="VUOE01000002">
    <property type="protein sequence ID" value="KAA2217213.1"/>
    <property type="molecule type" value="Genomic_DNA"/>
</dbReference>
<dbReference type="RefSeq" id="WP_154919686.1">
    <property type="nucleotide sequence ID" value="NZ_VUOE01000002.1"/>
</dbReference>
<name>A0A5B2TST8_9FLAO</name>
<organism evidence="1 2">
    <name type="scientific">Maribacter flavus</name>
    <dbReference type="NCBI Taxonomy" id="1658664"/>
    <lineage>
        <taxon>Bacteria</taxon>
        <taxon>Pseudomonadati</taxon>
        <taxon>Bacteroidota</taxon>
        <taxon>Flavobacteriia</taxon>
        <taxon>Flavobacteriales</taxon>
        <taxon>Flavobacteriaceae</taxon>
        <taxon>Maribacter</taxon>
    </lineage>
</organism>
<evidence type="ECO:0000313" key="1">
    <source>
        <dbReference type="EMBL" id="KAA2217213.1"/>
    </source>
</evidence>
<accession>A0A5B2TST8</accession>
<sequence length="249" mass="28296">MQKGEMDITWFPNSWVRIRARKIVVYFDPAYLTTYFSGYTDKIEFSKWPDPIDGLPNGLEKADFIFITHHHKDHCKKITTQRLCKKSTRIFAPASCKKELGDIFQTVKPGDTMQLTGDLSIQVINAYNTEKGSSTRKQHKKGKGVGYILTIGDKTIYHAGDTDLIPDMNHLQKIDIALLPMGGKFTMDCNEAVKTSQLIQPKLVIPIHHLNSDPQKFCRELDKNNINCVYPRIGKPIKIEAHAGNKSYT</sequence>
<evidence type="ECO:0000313" key="2">
    <source>
        <dbReference type="Proteomes" id="UP000323188"/>
    </source>
</evidence>
<dbReference type="Proteomes" id="UP000323188">
    <property type="component" value="Unassembled WGS sequence"/>
</dbReference>
<protein>
    <recommendedName>
        <fullName evidence="3">MBL fold metallo-hydrolase</fullName>
    </recommendedName>
</protein>